<organism evidence="3 4">
    <name type="scientific">Citricoccus parietis</name>
    <dbReference type="NCBI Taxonomy" id="592307"/>
    <lineage>
        <taxon>Bacteria</taxon>
        <taxon>Bacillati</taxon>
        <taxon>Actinomycetota</taxon>
        <taxon>Actinomycetes</taxon>
        <taxon>Micrococcales</taxon>
        <taxon>Micrococcaceae</taxon>
        <taxon>Citricoccus</taxon>
    </lineage>
</organism>
<feature type="region of interest" description="Disordered" evidence="1">
    <location>
        <begin position="49"/>
        <end position="95"/>
    </location>
</feature>
<proteinExistence type="predicted"/>
<keyword evidence="4" id="KW-1185">Reference proteome</keyword>
<evidence type="ECO:0000256" key="1">
    <source>
        <dbReference type="SAM" id="MobiDB-lite"/>
    </source>
</evidence>
<feature type="compositionally biased region" description="Polar residues" evidence="1">
    <location>
        <begin position="68"/>
        <end position="87"/>
    </location>
</feature>
<evidence type="ECO:0000313" key="4">
    <source>
        <dbReference type="Proteomes" id="UP001589575"/>
    </source>
</evidence>
<dbReference type="Proteomes" id="UP001589575">
    <property type="component" value="Unassembled WGS sequence"/>
</dbReference>
<evidence type="ECO:0000313" key="3">
    <source>
        <dbReference type="EMBL" id="MFB9070961.1"/>
    </source>
</evidence>
<accession>A0ABV5FWA6</accession>
<name>A0ABV5FWA6_9MICC</name>
<reference evidence="3 4" key="1">
    <citation type="submission" date="2024-09" db="EMBL/GenBank/DDBJ databases">
        <authorList>
            <person name="Sun Q."/>
            <person name="Mori K."/>
        </authorList>
    </citation>
    <scope>NUCLEOTIDE SEQUENCE [LARGE SCALE GENOMIC DNA]</scope>
    <source>
        <strain evidence="3 4">CCM 7609</strain>
    </source>
</reference>
<protein>
    <submittedName>
        <fullName evidence="3">Uncharacterized protein</fullName>
    </submittedName>
</protein>
<evidence type="ECO:0000256" key="2">
    <source>
        <dbReference type="SAM" id="SignalP"/>
    </source>
</evidence>
<comment type="caution">
    <text evidence="3">The sequence shown here is derived from an EMBL/GenBank/DDBJ whole genome shotgun (WGS) entry which is preliminary data.</text>
</comment>
<dbReference type="EMBL" id="JBHMFI010000001">
    <property type="protein sequence ID" value="MFB9070961.1"/>
    <property type="molecule type" value="Genomic_DNA"/>
</dbReference>
<feature type="compositionally biased region" description="Low complexity" evidence="1">
    <location>
        <begin position="49"/>
        <end position="67"/>
    </location>
</feature>
<feature type="chain" id="PRO_5045218468" evidence="2">
    <location>
        <begin position="47"/>
        <end position="151"/>
    </location>
</feature>
<sequence>MKWPSSIQLSSSLLSRTPCTFAGASCVRVRAAVKAAARMRSASAMAARTSASAWPSPFSSRAASSSSNGPTVCTPIQDSTPVRSPSPATRGPRSASAAVVSPLAVPCWVGTRWTAVSVPVSLARWVITVGWATMRIACPWRVSSLVTESTR</sequence>
<feature type="signal peptide" evidence="2">
    <location>
        <begin position="1"/>
        <end position="46"/>
    </location>
</feature>
<gene>
    <name evidence="3" type="ORF">ACFFX0_07050</name>
</gene>
<keyword evidence="2" id="KW-0732">Signal</keyword>